<keyword evidence="14" id="KW-1185">Reference proteome</keyword>
<dbReference type="CDD" id="cd00082">
    <property type="entry name" value="HisKA"/>
    <property type="match status" value="1"/>
</dbReference>
<dbReference type="Pfam" id="PF02518">
    <property type="entry name" value="HATPase_c"/>
    <property type="match status" value="1"/>
</dbReference>
<dbReference type="InterPro" id="IPR013767">
    <property type="entry name" value="PAS_fold"/>
</dbReference>
<dbReference type="InterPro" id="IPR001610">
    <property type="entry name" value="PAC"/>
</dbReference>
<proteinExistence type="predicted"/>
<dbReference type="SMART" id="SM00086">
    <property type="entry name" value="PAC"/>
    <property type="match status" value="1"/>
</dbReference>
<dbReference type="NCBIfam" id="TIGR00229">
    <property type="entry name" value="sensory_box"/>
    <property type="match status" value="2"/>
</dbReference>
<evidence type="ECO:0000256" key="3">
    <source>
        <dbReference type="ARBA" id="ARBA00022553"/>
    </source>
</evidence>
<dbReference type="EMBL" id="FWZU01000005">
    <property type="protein sequence ID" value="SMF36748.1"/>
    <property type="molecule type" value="Genomic_DNA"/>
</dbReference>
<organism evidence="13 14">
    <name type="scientific">Desulfovibrio gilichinskyi</name>
    <dbReference type="NCBI Taxonomy" id="1519643"/>
    <lineage>
        <taxon>Bacteria</taxon>
        <taxon>Pseudomonadati</taxon>
        <taxon>Thermodesulfobacteriota</taxon>
        <taxon>Desulfovibrionia</taxon>
        <taxon>Desulfovibrionales</taxon>
        <taxon>Desulfovibrionaceae</taxon>
        <taxon>Desulfovibrio</taxon>
    </lineage>
</organism>
<evidence type="ECO:0000256" key="7">
    <source>
        <dbReference type="ARBA" id="ARBA00022840"/>
    </source>
</evidence>
<dbReference type="RefSeq" id="WP_170921451.1">
    <property type="nucleotide sequence ID" value="NZ_FWZU01000005.1"/>
</dbReference>
<evidence type="ECO:0000259" key="10">
    <source>
        <dbReference type="PROSITE" id="PS50109"/>
    </source>
</evidence>
<name>A0A1X7EMS4_9BACT</name>
<keyword evidence="7" id="KW-0067">ATP-binding</keyword>
<evidence type="ECO:0000256" key="9">
    <source>
        <dbReference type="SAM" id="Phobius"/>
    </source>
</evidence>
<dbReference type="STRING" id="1519643.SAMN06295933_3198"/>
<keyword evidence="9" id="KW-0472">Membrane</keyword>
<dbReference type="PROSITE" id="PS50112">
    <property type="entry name" value="PAS"/>
    <property type="match status" value="2"/>
</dbReference>
<dbReference type="InterPro" id="IPR035965">
    <property type="entry name" value="PAS-like_dom_sf"/>
</dbReference>
<protein>
    <recommendedName>
        <fullName evidence="2">histidine kinase</fullName>
        <ecNumber evidence="2">2.7.13.3</ecNumber>
    </recommendedName>
</protein>
<keyword evidence="3" id="KW-0597">Phosphoprotein</keyword>
<feature type="domain" description="Histidine kinase" evidence="10">
    <location>
        <begin position="354"/>
        <end position="600"/>
    </location>
</feature>
<dbReference type="SUPFAM" id="SSF55785">
    <property type="entry name" value="PYP-like sensor domain (PAS domain)"/>
    <property type="match status" value="2"/>
</dbReference>
<dbReference type="GO" id="GO:0005524">
    <property type="term" value="F:ATP binding"/>
    <property type="evidence" value="ECO:0007669"/>
    <property type="project" value="UniProtKB-KW"/>
</dbReference>
<evidence type="ECO:0000256" key="6">
    <source>
        <dbReference type="ARBA" id="ARBA00022777"/>
    </source>
</evidence>
<feature type="domain" description="PAS" evidence="11">
    <location>
        <begin position="220"/>
        <end position="271"/>
    </location>
</feature>
<evidence type="ECO:0000259" key="12">
    <source>
        <dbReference type="PROSITE" id="PS50113"/>
    </source>
</evidence>
<dbReference type="AlphaFoldDB" id="A0A1X7EMS4"/>
<dbReference type="InterPro" id="IPR003661">
    <property type="entry name" value="HisK_dim/P_dom"/>
</dbReference>
<dbReference type="InterPro" id="IPR004358">
    <property type="entry name" value="Sig_transdc_His_kin-like_C"/>
</dbReference>
<dbReference type="InterPro" id="IPR000700">
    <property type="entry name" value="PAS-assoc_C"/>
</dbReference>
<dbReference type="PANTHER" id="PTHR43065:SF42">
    <property type="entry name" value="TWO-COMPONENT SENSOR PPRA"/>
    <property type="match status" value="1"/>
</dbReference>
<dbReference type="InterPro" id="IPR036890">
    <property type="entry name" value="HATPase_C_sf"/>
</dbReference>
<comment type="catalytic activity">
    <reaction evidence="1">
        <text>ATP + protein L-histidine = ADP + protein N-phospho-L-histidine.</text>
        <dbReference type="EC" id="2.7.13.3"/>
    </reaction>
</comment>
<keyword evidence="5" id="KW-0547">Nucleotide-binding</keyword>
<keyword evidence="8" id="KW-0902">Two-component regulatory system</keyword>
<dbReference type="PROSITE" id="PS50109">
    <property type="entry name" value="HIS_KIN"/>
    <property type="match status" value="1"/>
</dbReference>
<dbReference type="Gene3D" id="3.30.565.10">
    <property type="entry name" value="Histidine kinase-like ATPase, C-terminal domain"/>
    <property type="match status" value="1"/>
</dbReference>
<dbReference type="SMART" id="SM00387">
    <property type="entry name" value="HATPase_c"/>
    <property type="match status" value="1"/>
</dbReference>
<dbReference type="SUPFAM" id="SSF55874">
    <property type="entry name" value="ATPase domain of HSP90 chaperone/DNA topoisomerase II/histidine kinase"/>
    <property type="match status" value="1"/>
</dbReference>
<dbReference type="GO" id="GO:0006355">
    <property type="term" value="P:regulation of DNA-templated transcription"/>
    <property type="evidence" value="ECO:0007669"/>
    <property type="project" value="InterPro"/>
</dbReference>
<evidence type="ECO:0000256" key="1">
    <source>
        <dbReference type="ARBA" id="ARBA00000085"/>
    </source>
</evidence>
<dbReference type="SMART" id="SM00388">
    <property type="entry name" value="HisKA"/>
    <property type="match status" value="1"/>
</dbReference>
<keyword evidence="9" id="KW-1133">Transmembrane helix</keyword>
<dbReference type="Gene3D" id="3.30.450.20">
    <property type="entry name" value="PAS domain"/>
    <property type="match status" value="2"/>
</dbReference>
<dbReference type="InterPro" id="IPR003594">
    <property type="entry name" value="HATPase_dom"/>
</dbReference>
<dbReference type="InterPro" id="IPR036097">
    <property type="entry name" value="HisK_dim/P_sf"/>
</dbReference>
<dbReference type="Gene3D" id="1.10.287.130">
    <property type="match status" value="1"/>
</dbReference>
<dbReference type="EC" id="2.7.13.3" evidence="2"/>
<accession>A0A1X7EMS4</accession>
<evidence type="ECO:0000256" key="2">
    <source>
        <dbReference type="ARBA" id="ARBA00012438"/>
    </source>
</evidence>
<dbReference type="SMART" id="SM00091">
    <property type="entry name" value="PAS"/>
    <property type="match status" value="2"/>
</dbReference>
<dbReference type="Proteomes" id="UP000192906">
    <property type="component" value="Unassembled WGS sequence"/>
</dbReference>
<keyword evidence="6" id="KW-0418">Kinase</keyword>
<keyword evidence="4" id="KW-0808">Transferase</keyword>
<dbReference type="GO" id="GO:0000155">
    <property type="term" value="F:phosphorelay sensor kinase activity"/>
    <property type="evidence" value="ECO:0007669"/>
    <property type="project" value="InterPro"/>
</dbReference>
<keyword evidence="9" id="KW-0812">Transmembrane</keyword>
<dbReference type="InterPro" id="IPR000014">
    <property type="entry name" value="PAS"/>
</dbReference>
<dbReference type="Pfam" id="PF00989">
    <property type="entry name" value="PAS"/>
    <property type="match status" value="2"/>
</dbReference>
<evidence type="ECO:0000313" key="13">
    <source>
        <dbReference type="EMBL" id="SMF36748.1"/>
    </source>
</evidence>
<dbReference type="InterPro" id="IPR005467">
    <property type="entry name" value="His_kinase_dom"/>
</dbReference>
<dbReference type="CDD" id="cd00130">
    <property type="entry name" value="PAS"/>
    <property type="match status" value="2"/>
</dbReference>
<evidence type="ECO:0000256" key="4">
    <source>
        <dbReference type="ARBA" id="ARBA00022679"/>
    </source>
</evidence>
<dbReference type="PROSITE" id="PS50113">
    <property type="entry name" value="PAC"/>
    <property type="match status" value="1"/>
</dbReference>
<dbReference type="SUPFAM" id="SSF47384">
    <property type="entry name" value="Homodimeric domain of signal transducing histidine kinase"/>
    <property type="match status" value="1"/>
</dbReference>
<evidence type="ECO:0000256" key="8">
    <source>
        <dbReference type="ARBA" id="ARBA00023012"/>
    </source>
</evidence>
<evidence type="ECO:0000313" key="14">
    <source>
        <dbReference type="Proteomes" id="UP000192906"/>
    </source>
</evidence>
<evidence type="ECO:0000259" key="11">
    <source>
        <dbReference type="PROSITE" id="PS50112"/>
    </source>
</evidence>
<gene>
    <name evidence="13" type="ORF">SAMN06295933_3198</name>
</gene>
<reference evidence="14" key="1">
    <citation type="submission" date="2017-04" db="EMBL/GenBank/DDBJ databases">
        <authorList>
            <person name="Varghese N."/>
            <person name="Submissions S."/>
        </authorList>
    </citation>
    <scope>NUCLEOTIDE SEQUENCE [LARGE SCALE GENOMIC DNA]</scope>
    <source>
        <strain evidence="14">K3S</strain>
    </source>
</reference>
<feature type="domain" description="PAS" evidence="11">
    <location>
        <begin position="89"/>
        <end position="162"/>
    </location>
</feature>
<dbReference type="PANTHER" id="PTHR43065">
    <property type="entry name" value="SENSOR HISTIDINE KINASE"/>
    <property type="match status" value="1"/>
</dbReference>
<evidence type="ECO:0000256" key="5">
    <source>
        <dbReference type="ARBA" id="ARBA00022741"/>
    </source>
</evidence>
<dbReference type="PRINTS" id="PR00344">
    <property type="entry name" value="BCTRLSENSOR"/>
</dbReference>
<sequence>MVAVKRFSGRSLMYAFTVLTVIFWIGESVLEFFWFNPEGETFLTNLMPIHDPHEMFMRITSGSVLLACGYVVSRMYSILAESENQARESENNLRITFNSIGDAVVATDADGNVTFMNPVSEMLTGWSFVEAKGLAFKNVVNVLSSNSKGISDNPIDEVLRSGEGKGLSNHTILISKQGNKYHIADSIAPIRDENGKISGAVFVFKDISEKYRQDAEFSSLRNYLSNIIDSMPSILLGVNGDGQVTLWNRAAEQATGISPKSASGRNLFEIFPRMETEIDRIFESIRSKEISRNQRKIRYSESGVYYEDVTIFPLISDGAEGAVVRVDDVTELIKMEQAMIQNEKMMSVGALASGMAHEVNNPLAAISGHAQNISNRVFGDLKKNEDVAVECDVSLSKVREYLEKRGIPRMLDGIYSSCSHAAKVVSDMIMFSRKAESNQGRHSLVKLLDDTLGLAAIDYDLSHHYDFRKIEIVREYDSSVPDVYCEGSEIQQVFLNILKNGAQSMMGKEYHGAHPRFTLRVHAEEEMAVVEIEDNGQGMDEGVLKRIFEPFYSTKKVERRSGLGLSVSYFVITDQHNGSMEAYSVLGSWARFIIKLPSAVDM</sequence>
<feature type="transmembrane region" description="Helical" evidence="9">
    <location>
        <begin position="12"/>
        <end position="35"/>
    </location>
</feature>
<feature type="domain" description="PAC" evidence="12">
    <location>
        <begin position="167"/>
        <end position="219"/>
    </location>
</feature>